<proteinExistence type="inferred from homology"/>
<keyword evidence="1 6" id="KW-1003">Cell membrane</keyword>
<sequence length="189" mass="21279">MSLSRILYGVLVLISIGCGYYLWTNEDDSVITVNPGIEMPAFNARNLQNVAYTNNGMRSYSISSSHLSHFAKKEETIFDYPVLRIFADGSTQEWEISANRAVLDKDEVLTLYGNVIARNLLPESGFDTLSTEQMGIQLDNRDFWADTDTLLLGPQFETQGAAMKGNFANHLAELYKKVNSKYEILSPQY</sequence>
<comment type="caution">
    <text evidence="8">The sequence shown here is derived from an EMBL/GenBank/DDBJ whole genome shotgun (WGS) entry which is preliminary data.</text>
</comment>
<keyword evidence="5 6" id="KW-0472">Membrane</keyword>
<keyword evidence="2 6" id="KW-0997">Cell inner membrane</keyword>
<evidence type="ECO:0000256" key="7">
    <source>
        <dbReference type="PIRNR" id="PIRNR028513"/>
    </source>
</evidence>
<evidence type="ECO:0000256" key="1">
    <source>
        <dbReference type="ARBA" id="ARBA00022475"/>
    </source>
</evidence>
<dbReference type="PANTHER" id="PTHR37481:SF1">
    <property type="entry name" value="LIPOPOLYSACCHARIDE EXPORT SYSTEM PROTEIN LPTC"/>
    <property type="match status" value="1"/>
</dbReference>
<accession>A0ABM8ZKK3</accession>
<dbReference type="InterPro" id="IPR052363">
    <property type="entry name" value="LPS_export_LptC"/>
</dbReference>
<evidence type="ECO:0000313" key="9">
    <source>
        <dbReference type="Proteomes" id="UP000838160"/>
    </source>
</evidence>
<comment type="subcellular location">
    <subcellularLocation>
        <location evidence="6">Cell inner membrane</location>
        <topology evidence="6">Single-pass membrane protein</topology>
    </subcellularLocation>
</comment>
<keyword evidence="4 6" id="KW-1133">Transmembrane helix</keyword>
<organism evidence="8 9">
    <name type="scientific">Vibrio hippocampi</name>
    <dbReference type="NCBI Taxonomy" id="654686"/>
    <lineage>
        <taxon>Bacteria</taxon>
        <taxon>Pseudomonadati</taxon>
        <taxon>Pseudomonadota</taxon>
        <taxon>Gammaproteobacteria</taxon>
        <taxon>Vibrionales</taxon>
        <taxon>Vibrionaceae</taxon>
        <taxon>Vibrio</taxon>
    </lineage>
</organism>
<dbReference type="Proteomes" id="UP000838160">
    <property type="component" value="Unassembled WGS sequence"/>
</dbReference>
<evidence type="ECO:0000256" key="2">
    <source>
        <dbReference type="ARBA" id="ARBA00022519"/>
    </source>
</evidence>
<dbReference type="EMBL" id="CAKLCM010000002">
    <property type="protein sequence ID" value="CAH0527194.1"/>
    <property type="molecule type" value="Genomic_DNA"/>
</dbReference>
<evidence type="ECO:0000256" key="3">
    <source>
        <dbReference type="ARBA" id="ARBA00022692"/>
    </source>
</evidence>
<feature type="transmembrane region" description="Helical" evidence="6">
    <location>
        <begin position="6"/>
        <end position="23"/>
    </location>
</feature>
<keyword evidence="3 6" id="KW-0812">Transmembrane</keyword>
<comment type="subunit">
    <text evidence="6">Component of the lipopolysaccharide transport and assembly complex. Interacts with LptA and the LptBFG transporter complex.</text>
</comment>
<name>A0ABM8ZKK3_9VIBR</name>
<comment type="similarity">
    <text evidence="6 7">Belongs to the LptC family.</text>
</comment>
<evidence type="ECO:0000256" key="6">
    <source>
        <dbReference type="HAMAP-Rule" id="MF_01915"/>
    </source>
</evidence>
<dbReference type="PANTHER" id="PTHR37481">
    <property type="entry name" value="LIPOPOLYSACCHARIDE EXPORT SYSTEM PROTEIN LPTC"/>
    <property type="match status" value="1"/>
</dbReference>
<dbReference type="InterPro" id="IPR026265">
    <property type="entry name" value="LptC"/>
</dbReference>
<evidence type="ECO:0000256" key="5">
    <source>
        <dbReference type="ARBA" id="ARBA00023136"/>
    </source>
</evidence>
<dbReference type="RefSeq" id="WP_237485337.1">
    <property type="nucleotide sequence ID" value="NZ_CAKLCM010000002.1"/>
</dbReference>
<evidence type="ECO:0000313" key="8">
    <source>
        <dbReference type="EMBL" id="CAH0527194.1"/>
    </source>
</evidence>
<evidence type="ECO:0000256" key="4">
    <source>
        <dbReference type="ARBA" id="ARBA00022989"/>
    </source>
</evidence>
<dbReference type="Pfam" id="PF06835">
    <property type="entry name" value="LptC"/>
    <property type="match status" value="1"/>
</dbReference>
<gene>
    <name evidence="6 8" type="primary">lptC</name>
    <name evidence="8" type="ORF">VHP8226_02528</name>
</gene>
<dbReference type="Gene3D" id="2.60.450.10">
    <property type="entry name" value="Lipopolysaccharide (LPS) transport protein A like domain"/>
    <property type="match status" value="1"/>
</dbReference>
<dbReference type="PROSITE" id="PS51257">
    <property type="entry name" value="PROKAR_LIPOPROTEIN"/>
    <property type="match status" value="1"/>
</dbReference>
<dbReference type="InterPro" id="IPR010664">
    <property type="entry name" value="LipoPS_assembly_LptC-rel"/>
</dbReference>
<comment type="function">
    <text evidence="7">Required for the translocation of lipopolysaccharide (LPS) from the inner membrane to the outer membrane.</text>
</comment>
<dbReference type="NCBIfam" id="TIGR04409">
    <property type="entry name" value="LptC_YrbK"/>
    <property type="match status" value="1"/>
</dbReference>
<protein>
    <recommendedName>
        <fullName evidence="6 7">Lipopolysaccharide export system protein LptC</fullName>
    </recommendedName>
</protein>
<dbReference type="HAMAP" id="MF_01915">
    <property type="entry name" value="LPS_assembly_LptC"/>
    <property type="match status" value="1"/>
</dbReference>
<dbReference type="PIRSF" id="PIRSF028513">
    <property type="entry name" value="LptC"/>
    <property type="match status" value="1"/>
</dbReference>
<reference evidence="8" key="1">
    <citation type="submission" date="2021-12" db="EMBL/GenBank/DDBJ databases">
        <authorList>
            <person name="Rodrigo-Torres L."/>
            <person name="Arahal R. D."/>
            <person name="Lucena T."/>
        </authorList>
    </citation>
    <scope>NUCLEOTIDE SEQUENCE</scope>
    <source>
        <strain evidence="8">CECT 8226</strain>
    </source>
</reference>
<comment type="function">
    <text evidence="6">Involved in the assembly of lipopolysaccharide (LPS). Required for the translocation of LPS from the inner membrane to the outer membrane. Facilitates the transfer of LPS from the inner membrane to the periplasmic protein LptA. Could be a docking site for LptA.</text>
</comment>
<keyword evidence="9" id="KW-1185">Reference proteome</keyword>